<keyword evidence="3" id="KW-0804">Transcription</keyword>
<dbReference type="InterPro" id="IPR009057">
    <property type="entry name" value="Homeodomain-like_sf"/>
</dbReference>
<keyword evidence="2 3" id="KW-0238">DNA-binding</keyword>
<dbReference type="GO" id="GO:0003700">
    <property type="term" value="F:DNA-binding transcription factor activity"/>
    <property type="evidence" value="ECO:0007669"/>
    <property type="project" value="UniProtKB-UniRule"/>
</dbReference>
<feature type="domain" description="DNA binding HTH" evidence="4">
    <location>
        <begin position="62"/>
        <end position="102"/>
    </location>
</feature>
<reference evidence="5 6" key="1">
    <citation type="journal article" date="2014" name="MBio">
        <title>Differential genome evolution between companion symbionts in an insect-bacterial symbiosis.</title>
        <authorList>
            <person name="Bennett G.M."/>
            <person name="McCutcheon J.P."/>
            <person name="MacDonald B.R."/>
            <person name="Romanovicz D."/>
            <person name="Moran N.A."/>
        </authorList>
    </citation>
    <scope>NUCLEOTIDE SEQUENCE [LARGE SCALE GENOMIC DNA]</scope>
    <source>
        <strain evidence="5 6">BGSS</strain>
    </source>
</reference>
<dbReference type="PRINTS" id="PR01591">
    <property type="entry name" value="DNABINDNGFIS"/>
</dbReference>
<evidence type="ECO:0000313" key="6">
    <source>
        <dbReference type="Proteomes" id="UP000067325"/>
    </source>
</evidence>
<dbReference type="SUPFAM" id="SSF46689">
    <property type="entry name" value="Homeodomain-like"/>
    <property type="match status" value="1"/>
</dbReference>
<evidence type="ECO:0000256" key="1">
    <source>
        <dbReference type="ARBA" id="ARBA00008559"/>
    </source>
</evidence>
<dbReference type="GO" id="GO:0045893">
    <property type="term" value="P:positive regulation of DNA-templated transcription"/>
    <property type="evidence" value="ECO:0007669"/>
    <property type="project" value="UniProtKB-ARBA"/>
</dbReference>
<dbReference type="PIRSF" id="PIRSF002097">
    <property type="entry name" value="DNA-binding_Fis"/>
    <property type="match status" value="1"/>
</dbReference>
<comment type="similarity">
    <text evidence="1 3">Belongs to the transcriptional regulatory Fis family.</text>
</comment>
<comment type="subunit">
    <text evidence="3">Homodimer.</text>
</comment>
<sequence length="105" mass="12022">MVKADIIMLEQRVNSDVLIVSTINAQDKVTQKPLRNSVKQALKNYFVLLNGQDIKNLYELVLAEIEQPLLDMVMQYTRGNQTRAALIMGINRGTLRKKLKKYGMN</sequence>
<dbReference type="InterPro" id="IPR050207">
    <property type="entry name" value="Trans_regulatory_Fis"/>
</dbReference>
<gene>
    <name evidence="3" type="primary">fis</name>
    <name evidence="5" type="ORF">IM45_125</name>
</gene>
<accession>A0A088N9Y4</accession>
<dbReference type="HAMAP" id="MF_00166">
    <property type="entry name" value="DNA_binding_Fis"/>
    <property type="match status" value="1"/>
</dbReference>
<evidence type="ECO:0000256" key="3">
    <source>
        <dbReference type="HAMAP-Rule" id="MF_00166"/>
    </source>
</evidence>
<dbReference type="PRINTS" id="PR01590">
    <property type="entry name" value="HTHFIS"/>
</dbReference>
<dbReference type="FunFam" id="1.10.10.60:FF:000006">
    <property type="entry name" value="DNA-binding protein Fis"/>
    <property type="match status" value="1"/>
</dbReference>
<organism evidence="5 6">
    <name type="scientific">Candidatus Palibaumannia cicadellinicola</name>
    <dbReference type="NCBI Taxonomy" id="186490"/>
    <lineage>
        <taxon>Bacteria</taxon>
        <taxon>Pseudomonadati</taxon>
        <taxon>Pseudomonadota</taxon>
        <taxon>Gammaproteobacteria</taxon>
        <taxon>Candidatus Palibaumannia</taxon>
    </lineage>
</organism>
<dbReference type="Gene3D" id="1.10.10.60">
    <property type="entry name" value="Homeodomain-like"/>
    <property type="match status" value="1"/>
</dbReference>
<proteinExistence type="inferred from homology"/>
<dbReference type="PANTHER" id="PTHR47918:SF1">
    <property type="entry name" value="DNA-BINDING PROTEIN FIS"/>
    <property type="match status" value="1"/>
</dbReference>
<dbReference type="Proteomes" id="UP000067325">
    <property type="component" value="Chromosome"/>
</dbReference>
<protein>
    <recommendedName>
        <fullName evidence="3">DNA-binding protein Fis</fullName>
    </recommendedName>
</protein>
<dbReference type="KEGG" id="bcib:IM45_125"/>
<evidence type="ECO:0000256" key="2">
    <source>
        <dbReference type="ARBA" id="ARBA00023125"/>
    </source>
</evidence>
<dbReference type="EMBL" id="CP008985">
    <property type="protein sequence ID" value="AIN46948.1"/>
    <property type="molecule type" value="Genomic_DNA"/>
</dbReference>
<keyword evidence="3" id="KW-0010">Activator</keyword>
<dbReference type="InterPro" id="IPR002197">
    <property type="entry name" value="HTH_Fis"/>
</dbReference>
<dbReference type="Pfam" id="PF02954">
    <property type="entry name" value="HTH_8"/>
    <property type="match status" value="1"/>
</dbReference>
<dbReference type="InterPro" id="IPR005412">
    <property type="entry name" value="Fis_DNA-bd"/>
</dbReference>
<evidence type="ECO:0000313" key="5">
    <source>
        <dbReference type="EMBL" id="AIN46948.1"/>
    </source>
</evidence>
<evidence type="ECO:0000259" key="4">
    <source>
        <dbReference type="Pfam" id="PF02954"/>
    </source>
</evidence>
<keyword evidence="3" id="KW-0805">Transcription regulation</keyword>
<comment type="function">
    <text evidence="3">Activates ribosomal RNA transcription. Plays a direct role in upstream activation of rRNA promoters.</text>
</comment>
<name>A0A088N9Y4_9GAMM</name>
<dbReference type="GO" id="GO:0043565">
    <property type="term" value="F:sequence-specific DNA binding"/>
    <property type="evidence" value="ECO:0007669"/>
    <property type="project" value="InterPro"/>
</dbReference>
<dbReference type="eggNOG" id="COG2901">
    <property type="taxonomic scope" value="Bacteria"/>
</dbReference>
<dbReference type="PANTHER" id="PTHR47918">
    <property type="entry name" value="DNA-BINDING PROTEIN FIS"/>
    <property type="match status" value="1"/>
</dbReference>
<dbReference type="AlphaFoldDB" id="A0A088N9Y4"/>
<feature type="DNA-binding region" description="H-T-H motif" evidence="3">
    <location>
        <begin position="81"/>
        <end position="100"/>
    </location>
</feature>
<dbReference type="NCBIfam" id="NF001659">
    <property type="entry name" value="PRK00430.1"/>
    <property type="match status" value="1"/>
</dbReference>